<evidence type="ECO:0000313" key="2">
    <source>
        <dbReference type="EMBL" id="SBV91437.1"/>
    </source>
</evidence>
<gene>
    <name evidence="2" type="ORF">KM92DES2_10133</name>
</gene>
<dbReference type="InterPro" id="IPR010093">
    <property type="entry name" value="SinI_DNA-bd"/>
</dbReference>
<dbReference type="InterPro" id="IPR041657">
    <property type="entry name" value="HTH_17"/>
</dbReference>
<reference evidence="2" key="1">
    <citation type="submission" date="2016-04" db="EMBL/GenBank/DDBJ databases">
        <authorList>
            <person name="Evans L.H."/>
            <person name="Alamgir A."/>
            <person name="Owens N."/>
            <person name="Weber N.D."/>
            <person name="Virtaneva K."/>
            <person name="Barbian K."/>
            <person name="Babar A."/>
            <person name="Rosenke K."/>
        </authorList>
    </citation>
    <scope>NUCLEOTIDE SEQUENCE</scope>
    <source>
        <strain evidence="2">92-2</strain>
    </source>
</reference>
<feature type="domain" description="Helix-turn-helix" evidence="1">
    <location>
        <begin position="14"/>
        <end position="51"/>
    </location>
</feature>
<dbReference type="Pfam" id="PF12728">
    <property type="entry name" value="HTH_17"/>
    <property type="match status" value="1"/>
</dbReference>
<dbReference type="NCBIfam" id="TIGR01764">
    <property type="entry name" value="excise"/>
    <property type="match status" value="1"/>
</dbReference>
<proteinExistence type="predicted"/>
<sequence length="72" mass="8193">MEDLKNKGRRLNWRQACELLGCGKTRFYALIRKGMLPAYRVTGGKRGLWVYESECQGLVQCITSVAPENEAK</sequence>
<dbReference type="GO" id="GO:0003677">
    <property type="term" value="F:DNA binding"/>
    <property type="evidence" value="ECO:0007669"/>
    <property type="project" value="InterPro"/>
</dbReference>
<protein>
    <submittedName>
        <fullName evidence="2">Excisionase family DNA binding domain-containing protein</fullName>
    </submittedName>
</protein>
<name>A0A212IW66_9BACT</name>
<dbReference type="EMBL" id="FLUP01000001">
    <property type="protein sequence ID" value="SBV91437.1"/>
    <property type="molecule type" value="Genomic_DNA"/>
</dbReference>
<dbReference type="RefSeq" id="WP_296934870.1">
    <property type="nucleotide sequence ID" value="NZ_LT598928.1"/>
</dbReference>
<accession>A0A212IW66</accession>
<organism evidence="2">
    <name type="scientific">uncultured Desulfovibrio sp</name>
    <dbReference type="NCBI Taxonomy" id="167968"/>
    <lineage>
        <taxon>Bacteria</taxon>
        <taxon>Pseudomonadati</taxon>
        <taxon>Thermodesulfobacteriota</taxon>
        <taxon>Desulfovibrionia</taxon>
        <taxon>Desulfovibrionales</taxon>
        <taxon>Desulfovibrionaceae</taxon>
        <taxon>Desulfovibrio</taxon>
        <taxon>environmental samples</taxon>
    </lineage>
</organism>
<evidence type="ECO:0000259" key="1">
    <source>
        <dbReference type="Pfam" id="PF12728"/>
    </source>
</evidence>
<dbReference type="AlphaFoldDB" id="A0A212IW66"/>